<sequence>QDIAKSTLKAIEAGSYTLNRVTYDLSKQTKESERNTQFYNYNDPDLSKWRTTIPSSLSLRTQISILEISTLSGARHLRTLVADANARIGILNFASAKKPGGGFLSGAQAQEESIARSSNLYPTLMTSTGQQFYKLHKATPKGGFYSHSMIFSPGVVVFKDDQGNLAEPLKVEVVTSPAVNAGLVRKTLLGLFAPAETEEKIAIAMEDRMGRILHLFEKQGVRNVVLGSFGTGVFKNKVEMVAEKWVNLFTSPRFRHSFDRVVFAILGRETFDVFKITYEE</sequence>
<dbReference type="InParanoid" id="A0A0C2WGS0"/>
<dbReference type="PANTHER" id="PTHR35596">
    <property type="entry name" value="DUF2263 DOMAIN-CONTAINING PROTEIN"/>
    <property type="match status" value="1"/>
</dbReference>
<keyword evidence="3" id="KW-1185">Reference proteome</keyword>
<evidence type="ECO:0000259" key="1">
    <source>
        <dbReference type="Pfam" id="PF10021"/>
    </source>
</evidence>
<proteinExistence type="predicted"/>
<organism evidence="2 3">
    <name type="scientific">Amanita muscaria (strain Koide BX008)</name>
    <dbReference type="NCBI Taxonomy" id="946122"/>
    <lineage>
        <taxon>Eukaryota</taxon>
        <taxon>Fungi</taxon>
        <taxon>Dikarya</taxon>
        <taxon>Basidiomycota</taxon>
        <taxon>Agaricomycotina</taxon>
        <taxon>Agaricomycetes</taxon>
        <taxon>Agaricomycetidae</taxon>
        <taxon>Agaricales</taxon>
        <taxon>Pluteineae</taxon>
        <taxon>Amanitaceae</taxon>
        <taxon>Amanita</taxon>
    </lineage>
</organism>
<protein>
    <recommendedName>
        <fullName evidence="1">Microbial-type PARG catalytic domain-containing protein</fullName>
    </recommendedName>
</protein>
<dbReference type="EMBL" id="KN818295">
    <property type="protein sequence ID" value="KIL60647.1"/>
    <property type="molecule type" value="Genomic_DNA"/>
</dbReference>
<dbReference type="PANTHER" id="PTHR35596:SF1">
    <property type="entry name" value="MICROBIAL-TYPE PARG CATALYTIC DOMAIN-CONTAINING PROTEIN"/>
    <property type="match status" value="1"/>
</dbReference>
<dbReference type="OrthoDB" id="9985428at2759"/>
<accession>A0A0C2WGS0</accession>
<dbReference type="NCBIfam" id="TIGR02452">
    <property type="entry name" value="TIGR02452 family protein"/>
    <property type="match status" value="1"/>
</dbReference>
<dbReference type="InterPro" id="IPR043472">
    <property type="entry name" value="Macro_dom-like"/>
</dbReference>
<feature type="non-terminal residue" evidence="2">
    <location>
        <position position="280"/>
    </location>
</feature>
<dbReference type="InterPro" id="IPR019261">
    <property type="entry name" value="PARG_cat_microbial"/>
</dbReference>
<dbReference type="InterPro" id="IPR012664">
    <property type="entry name" value="CHP02452"/>
</dbReference>
<name>A0A0C2WGS0_AMAMK</name>
<gene>
    <name evidence="2" type="ORF">M378DRAFT_56715</name>
</gene>
<dbReference type="HOGENOM" id="CLU_024412_4_0_1"/>
<feature type="domain" description="Microbial-type PARG catalytic" evidence="1">
    <location>
        <begin position="4"/>
        <end position="160"/>
    </location>
</feature>
<dbReference type="PIRSF" id="PIRSF014899">
    <property type="entry name" value="UCP014899"/>
    <property type="match status" value="1"/>
</dbReference>
<evidence type="ECO:0000313" key="2">
    <source>
        <dbReference type="EMBL" id="KIL60647.1"/>
    </source>
</evidence>
<dbReference type="SUPFAM" id="SSF52949">
    <property type="entry name" value="Macro domain-like"/>
    <property type="match status" value="1"/>
</dbReference>
<evidence type="ECO:0000313" key="3">
    <source>
        <dbReference type="Proteomes" id="UP000054549"/>
    </source>
</evidence>
<dbReference type="AlphaFoldDB" id="A0A0C2WGS0"/>
<dbReference type="Gene3D" id="3.40.220.10">
    <property type="entry name" value="Leucine Aminopeptidase, subunit E, domain 1"/>
    <property type="match status" value="1"/>
</dbReference>
<dbReference type="STRING" id="946122.A0A0C2WGS0"/>
<reference evidence="2 3" key="1">
    <citation type="submission" date="2014-04" db="EMBL/GenBank/DDBJ databases">
        <title>Evolutionary Origins and Diversification of the Mycorrhizal Mutualists.</title>
        <authorList>
            <consortium name="DOE Joint Genome Institute"/>
            <consortium name="Mycorrhizal Genomics Consortium"/>
            <person name="Kohler A."/>
            <person name="Kuo A."/>
            <person name="Nagy L.G."/>
            <person name="Floudas D."/>
            <person name="Copeland A."/>
            <person name="Barry K.W."/>
            <person name="Cichocki N."/>
            <person name="Veneault-Fourrey C."/>
            <person name="LaButti K."/>
            <person name="Lindquist E.A."/>
            <person name="Lipzen A."/>
            <person name="Lundell T."/>
            <person name="Morin E."/>
            <person name="Murat C."/>
            <person name="Riley R."/>
            <person name="Ohm R."/>
            <person name="Sun H."/>
            <person name="Tunlid A."/>
            <person name="Henrissat B."/>
            <person name="Grigoriev I.V."/>
            <person name="Hibbett D.S."/>
            <person name="Martin F."/>
        </authorList>
    </citation>
    <scope>NUCLEOTIDE SEQUENCE [LARGE SCALE GENOMIC DNA]</scope>
    <source>
        <strain evidence="2 3">Koide BX008</strain>
    </source>
</reference>
<feature type="non-terminal residue" evidence="2">
    <location>
        <position position="1"/>
    </location>
</feature>
<dbReference type="Proteomes" id="UP000054549">
    <property type="component" value="Unassembled WGS sequence"/>
</dbReference>
<dbReference type="Pfam" id="PF10021">
    <property type="entry name" value="PARG_cat_microb"/>
    <property type="match status" value="1"/>
</dbReference>